<name>A0A8S9S035_BRACR</name>
<reference evidence="1" key="1">
    <citation type="submission" date="2019-12" db="EMBL/GenBank/DDBJ databases">
        <title>Genome sequencing and annotation of Brassica cretica.</title>
        <authorList>
            <person name="Studholme D.J."/>
            <person name="Sarris P."/>
        </authorList>
    </citation>
    <scope>NUCLEOTIDE SEQUENCE</scope>
    <source>
        <strain evidence="1">PFS-109/04</strain>
        <tissue evidence="1">Leaf</tissue>
    </source>
</reference>
<protein>
    <submittedName>
        <fullName evidence="1">Uncharacterized protein</fullName>
    </submittedName>
</protein>
<sequence>MLHNAEEEANLWFAANAKGREMEGHSDEMSKRKRWISPETGVFKFNMHANWRYAQLQSGMAWIAQDYRERKGTSSYRHYCSIRTSRHHLILHPPLTLSSKTWKRSSAENPRRQKALAVDSLSPRAVSLFAAPLSLLAVSNREWWWWPCGVVADLDLSFPLVSDLI</sequence>
<dbReference type="AlphaFoldDB" id="A0A8S9S035"/>
<comment type="caution">
    <text evidence="1">The sequence shown here is derived from an EMBL/GenBank/DDBJ whole genome shotgun (WGS) entry which is preliminary data.</text>
</comment>
<evidence type="ECO:0000313" key="1">
    <source>
        <dbReference type="EMBL" id="KAF3586447.1"/>
    </source>
</evidence>
<proteinExistence type="predicted"/>
<accession>A0A8S9S035</accession>
<organism evidence="1 2">
    <name type="scientific">Brassica cretica</name>
    <name type="common">Mustard</name>
    <dbReference type="NCBI Taxonomy" id="69181"/>
    <lineage>
        <taxon>Eukaryota</taxon>
        <taxon>Viridiplantae</taxon>
        <taxon>Streptophyta</taxon>
        <taxon>Embryophyta</taxon>
        <taxon>Tracheophyta</taxon>
        <taxon>Spermatophyta</taxon>
        <taxon>Magnoliopsida</taxon>
        <taxon>eudicotyledons</taxon>
        <taxon>Gunneridae</taxon>
        <taxon>Pentapetalae</taxon>
        <taxon>rosids</taxon>
        <taxon>malvids</taxon>
        <taxon>Brassicales</taxon>
        <taxon>Brassicaceae</taxon>
        <taxon>Brassiceae</taxon>
        <taxon>Brassica</taxon>
    </lineage>
</organism>
<gene>
    <name evidence="1" type="ORF">F2Q69_00030182</name>
</gene>
<evidence type="ECO:0000313" key="2">
    <source>
        <dbReference type="Proteomes" id="UP000712600"/>
    </source>
</evidence>
<dbReference type="EMBL" id="QGKX02000088">
    <property type="protein sequence ID" value="KAF3586447.1"/>
    <property type="molecule type" value="Genomic_DNA"/>
</dbReference>
<dbReference type="Proteomes" id="UP000712600">
    <property type="component" value="Unassembled WGS sequence"/>
</dbReference>